<protein>
    <submittedName>
        <fullName evidence="1">Uncharacterized protein</fullName>
    </submittedName>
</protein>
<sequence>MPPAIEKMDPSIGANMAEMSPRIDVAVPKMVPPIATRMGVANRASTAIAMARQMPMNGARRARKKPNNARPRASASFATKIRINGMRRSGRRKNIGTSCRKKSFAIVGGILYLLIEIIPWPSETTYFASAPFLKIPGTIFPPFTGLHLHLQVLQSFAEGLAGIKAKASRILERGRSTVALPACIGCFSLPLPLVLQPEFVYRKKLDKELFAKSEAGKKGEGVHECKVHDECDRHW</sequence>
<organism evidence="1 2">
    <name type="scientific">Ascobolus immersus RN42</name>
    <dbReference type="NCBI Taxonomy" id="1160509"/>
    <lineage>
        <taxon>Eukaryota</taxon>
        <taxon>Fungi</taxon>
        <taxon>Dikarya</taxon>
        <taxon>Ascomycota</taxon>
        <taxon>Pezizomycotina</taxon>
        <taxon>Pezizomycetes</taxon>
        <taxon>Pezizales</taxon>
        <taxon>Ascobolaceae</taxon>
        <taxon>Ascobolus</taxon>
    </lineage>
</organism>
<reference evidence="1 2" key="1">
    <citation type="journal article" date="2018" name="Nat. Ecol. Evol.">
        <title>Pezizomycetes genomes reveal the molecular basis of ectomycorrhizal truffle lifestyle.</title>
        <authorList>
            <person name="Murat C."/>
            <person name="Payen T."/>
            <person name="Noel B."/>
            <person name="Kuo A."/>
            <person name="Morin E."/>
            <person name="Chen J."/>
            <person name="Kohler A."/>
            <person name="Krizsan K."/>
            <person name="Balestrini R."/>
            <person name="Da Silva C."/>
            <person name="Montanini B."/>
            <person name="Hainaut M."/>
            <person name="Levati E."/>
            <person name="Barry K.W."/>
            <person name="Belfiori B."/>
            <person name="Cichocki N."/>
            <person name="Clum A."/>
            <person name="Dockter R.B."/>
            <person name="Fauchery L."/>
            <person name="Guy J."/>
            <person name="Iotti M."/>
            <person name="Le Tacon F."/>
            <person name="Lindquist E.A."/>
            <person name="Lipzen A."/>
            <person name="Malagnac F."/>
            <person name="Mello A."/>
            <person name="Molinier V."/>
            <person name="Miyauchi S."/>
            <person name="Poulain J."/>
            <person name="Riccioni C."/>
            <person name="Rubini A."/>
            <person name="Sitrit Y."/>
            <person name="Splivallo R."/>
            <person name="Traeger S."/>
            <person name="Wang M."/>
            <person name="Zifcakova L."/>
            <person name="Wipf D."/>
            <person name="Zambonelli A."/>
            <person name="Paolocci F."/>
            <person name="Nowrousian M."/>
            <person name="Ottonello S."/>
            <person name="Baldrian P."/>
            <person name="Spatafora J.W."/>
            <person name="Henrissat B."/>
            <person name="Nagy L.G."/>
            <person name="Aury J.M."/>
            <person name="Wincker P."/>
            <person name="Grigoriev I.V."/>
            <person name="Bonfante P."/>
            <person name="Martin F.M."/>
        </authorList>
    </citation>
    <scope>NUCLEOTIDE SEQUENCE [LARGE SCALE GENOMIC DNA]</scope>
    <source>
        <strain evidence="1 2">RN42</strain>
    </source>
</reference>
<proteinExistence type="predicted"/>
<gene>
    <name evidence="1" type="ORF">BJ508DRAFT_311028</name>
</gene>
<dbReference type="AlphaFoldDB" id="A0A3N4HXF1"/>
<dbReference type="EMBL" id="ML119743">
    <property type="protein sequence ID" value="RPA76520.1"/>
    <property type="molecule type" value="Genomic_DNA"/>
</dbReference>
<dbReference type="Proteomes" id="UP000275078">
    <property type="component" value="Unassembled WGS sequence"/>
</dbReference>
<keyword evidence="2" id="KW-1185">Reference proteome</keyword>
<evidence type="ECO:0000313" key="2">
    <source>
        <dbReference type="Proteomes" id="UP000275078"/>
    </source>
</evidence>
<evidence type="ECO:0000313" key="1">
    <source>
        <dbReference type="EMBL" id="RPA76520.1"/>
    </source>
</evidence>
<name>A0A3N4HXF1_ASCIM</name>
<accession>A0A3N4HXF1</accession>